<proteinExistence type="predicted"/>
<evidence type="ECO:0000256" key="1">
    <source>
        <dbReference type="SAM" id="SignalP"/>
    </source>
</evidence>
<gene>
    <name evidence="3" type="ORF">SAMN04488132_11475</name>
</gene>
<dbReference type="RefSeq" id="WP_078832788.1">
    <property type="nucleotide sequence ID" value="NZ_FUWH01000014.1"/>
</dbReference>
<dbReference type="InterPro" id="IPR005151">
    <property type="entry name" value="Tail-specific_protease"/>
</dbReference>
<keyword evidence="4" id="KW-1185">Reference proteome</keyword>
<dbReference type="SUPFAM" id="SSF52096">
    <property type="entry name" value="ClpP/crotonase"/>
    <property type="match status" value="1"/>
</dbReference>
<dbReference type="InterPro" id="IPR029045">
    <property type="entry name" value="ClpP/crotonase-like_dom_sf"/>
</dbReference>
<dbReference type="AlphaFoldDB" id="A0A1T4RT93"/>
<reference evidence="3 4" key="1">
    <citation type="submission" date="2017-02" db="EMBL/GenBank/DDBJ databases">
        <authorList>
            <person name="Peterson S.W."/>
        </authorList>
    </citation>
    <scope>NUCLEOTIDE SEQUENCE [LARGE SCALE GENOMIC DNA]</scope>
    <source>
        <strain evidence="3 4">DSM 22335</strain>
    </source>
</reference>
<protein>
    <submittedName>
        <fullName evidence="3">Peptidase family S41</fullName>
    </submittedName>
</protein>
<accession>A0A1T4RT93</accession>
<sequence>MRFHYIICILFLSFSAGAAAQPASDSLRKIVDQSLQLMEENSLHRSEINWKDFRKKVYKQTAGINNLDSLINQYPLFFKWLNDFHGAVTLDGRWIKWREGKPLRPLNAMIDSVLTKGPRLKVARFGDIGYYRVPSPTVLANEIPKATQRYADSLCTIDPATVKAWIIDLRTNTGGNFWPMVTSIATVLGDGVIGGIKYIDNRKTSDNYIEQGKVYANNQFYTIPDNKCAVSPSGLPVVVLVSGATGSSGESMALAFKGRPNTIMVGETTSGYVTSNNNWALHPRVNLFLATGFMKDRKGQHYTDGIIPDVEIRDGDDLYDMKNDRKIRYAIEWLNKKLDKSK</sequence>
<dbReference type="GO" id="GO:0008236">
    <property type="term" value="F:serine-type peptidase activity"/>
    <property type="evidence" value="ECO:0007669"/>
    <property type="project" value="InterPro"/>
</dbReference>
<name>A0A1T4RT93_9BACT</name>
<dbReference type="GO" id="GO:0030288">
    <property type="term" value="C:outer membrane-bounded periplasmic space"/>
    <property type="evidence" value="ECO:0007669"/>
    <property type="project" value="TreeGrafter"/>
</dbReference>
<dbReference type="GO" id="GO:0006508">
    <property type="term" value="P:proteolysis"/>
    <property type="evidence" value="ECO:0007669"/>
    <property type="project" value="InterPro"/>
</dbReference>
<evidence type="ECO:0000313" key="3">
    <source>
        <dbReference type="EMBL" id="SKA19215.1"/>
    </source>
</evidence>
<feature type="domain" description="Tail specific protease" evidence="2">
    <location>
        <begin position="96"/>
        <end position="313"/>
    </location>
</feature>
<dbReference type="EMBL" id="FUWH01000014">
    <property type="protein sequence ID" value="SKA19215.1"/>
    <property type="molecule type" value="Genomic_DNA"/>
</dbReference>
<dbReference type="GO" id="GO:0007165">
    <property type="term" value="P:signal transduction"/>
    <property type="evidence" value="ECO:0007669"/>
    <property type="project" value="TreeGrafter"/>
</dbReference>
<dbReference type="PANTHER" id="PTHR32060:SF30">
    <property type="entry name" value="CARBOXY-TERMINAL PROCESSING PROTEASE CTPA"/>
    <property type="match status" value="1"/>
</dbReference>
<dbReference type="Proteomes" id="UP000190888">
    <property type="component" value="Unassembled WGS sequence"/>
</dbReference>
<evidence type="ECO:0000313" key="4">
    <source>
        <dbReference type="Proteomes" id="UP000190888"/>
    </source>
</evidence>
<dbReference type="STRING" id="413434.SAMN04488132_11475"/>
<dbReference type="Gene3D" id="3.90.226.10">
    <property type="entry name" value="2-enoyl-CoA Hydratase, Chain A, domain 1"/>
    <property type="match status" value="1"/>
</dbReference>
<dbReference type="SMART" id="SM00245">
    <property type="entry name" value="TSPc"/>
    <property type="match status" value="1"/>
</dbReference>
<feature type="chain" id="PRO_5013001628" evidence="1">
    <location>
        <begin position="21"/>
        <end position="342"/>
    </location>
</feature>
<dbReference type="Pfam" id="PF03572">
    <property type="entry name" value="Peptidase_S41"/>
    <property type="match status" value="1"/>
</dbReference>
<organism evidence="3 4">
    <name type="scientific">Sediminibacterium ginsengisoli</name>
    <dbReference type="NCBI Taxonomy" id="413434"/>
    <lineage>
        <taxon>Bacteria</taxon>
        <taxon>Pseudomonadati</taxon>
        <taxon>Bacteroidota</taxon>
        <taxon>Chitinophagia</taxon>
        <taxon>Chitinophagales</taxon>
        <taxon>Chitinophagaceae</taxon>
        <taxon>Sediminibacterium</taxon>
    </lineage>
</organism>
<dbReference type="OrthoDB" id="7314861at2"/>
<dbReference type="PANTHER" id="PTHR32060">
    <property type="entry name" value="TAIL-SPECIFIC PROTEASE"/>
    <property type="match status" value="1"/>
</dbReference>
<evidence type="ECO:0000259" key="2">
    <source>
        <dbReference type="SMART" id="SM00245"/>
    </source>
</evidence>
<keyword evidence="1" id="KW-0732">Signal</keyword>
<dbReference type="GO" id="GO:0004175">
    <property type="term" value="F:endopeptidase activity"/>
    <property type="evidence" value="ECO:0007669"/>
    <property type="project" value="TreeGrafter"/>
</dbReference>
<feature type="signal peptide" evidence="1">
    <location>
        <begin position="1"/>
        <end position="20"/>
    </location>
</feature>